<gene>
    <name evidence="2" type="ORF">SAMN05421810_107103</name>
</gene>
<dbReference type="Pfam" id="PF00561">
    <property type="entry name" value="Abhydrolase_1"/>
    <property type="match status" value="1"/>
</dbReference>
<dbReference type="Proteomes" id="UP000198727">
    <property type="component" value="Unassembled WGS sequence"/>
</dbReference>
<evidence type="ECO:0000259" key="1">
    <source>
        <dbReference type="Pfam" id="PF00561"/>
    </source>
</evidence>
<dbReference type="SUPFAM" id="SSF53474">
    <property type="entry name" value="alpha/beta-Hydrolases"/>
    <property type="match status" value="1"/>
</dbReference>
<accession>A0A1I5YEL5</accession>
<feature type="domain" description="AB hydrolase-1" evidence="1">
    <location>
        <begin position="20"/>
        <end position="250"/>
    </location>
</feature>
<evidence type="ECO:0000313" key="2">
    <source>
        <dbReference type="EMBL" id="SFQ42649.1"/>
    </source>
</evidence>
<dbReference type="PANTHER" id="PTHR43798">
    <property type="entry name" value="MONOACYLGLYCEROL LIPASE"/>
    <property type="match status" value="1"/>
</dbReference>
<sequence>MSTATLNGITVDYTDAGAGPPVLLVHGHPFDRSMWRPQLAHLPAAGYRAIAPDLRGYGGSSVVPGITPLSTFAGDLAALLDHLDVPAATLVGLSMGGQIVLEFHRRFPRRVRGLVLADTSATAETEAGRRNRTEMAKRLLREGLERYAHEVLPKMISPRHVETMPDLARHVLDMMRGTDPAGAAAALHGRAERTDYVSALPGVAVPTLVVVGADDEFTPLADAELIHRHVPGARLAVLDDAAHLPNLERPAEFNRVLTGFLATVPR</sequence>
<dbReference type="InterPro" id="IPR050266">
    <property type="entry name" value="AB_hydrolase_sf"/>
</dbReference>
<dbReference type="InterPro" id="IPR000073">
    <property type="entry name" value="AB_hydrolase_1"/>
</dbReference>
<dbReference type="InterPro" id="IPR029058">
    <property type="entry name" value="AB_hydrolase_fold"/>
</dbReference>
<keyword evidence="3" id="KW-1185">Reference proteome</keyword>
<protein>
    <submittedName>
        <fullName evidence="2">Pimeloyl-ACP methyl ester carboxylesterase</fullName>
    </submittedName>
</protein>
<evidence type="ECO:0000313" key="3">
    <source>
        <dbReference type="Proteomes" id="UP000198727"/>
    </source>
</evidence>
<dbReference type="PRINTS" id="PR00111">
    <property type="entry name" value="ABHYDROLASE"/>
</dbReference>
<dbReference type="EMBL" id="FOWW01000007">
    <property type="protein sequence ID" value="SFQ42649.1"/>
    <property type="molecule type" value="Genomic_DNA"/>
</dbReference>
<organism evidence="2 3">
    <name type="scientific">Amycolatopsis arida</name>
    <dbReference type="NCBI Taxonomy" id="587909"/>
    <lineage>
        <taxon>Bacteria</taxon>
        <taxon>Bacillati</taxon>
        <taxon>Actinomycetota</taxon>
        <taxon>Actinomycetes</taxon>
        <taxon>Pseudonocardiales</taxon>
        <taxon>Pseudonocardiaceae</taxon>
        <taxon>Amycolatopsis</taxon>
    </lineage>
</organism>
<name>A0A1I5YEL5_9PSEU</name>
<dbReference type="STRING" id="587909.SAMN05421810_107103"/>
<dbReference type="Gene3D" id="3.40.50.1820">
    <property type="entry name" value="alpha/beta hydrolase"/>
    <property type="match status" value="1"/>
</dbReference>
<dbReference type="PRINTS" id="PR00412">
    <property type="entry name" value="EPOXHYDRLASE"/>
</dbReference>
<reference evidence="3" key="1">
    <citation type="submission" date="2016-10" db="EMBL/GenBank/DDBJ databases">
        <authorList>
            <person name="Varghese N."/>
            <person name="Submissions S."/>
        </authorList>
    </citation>
    <scope>NUCLEOTIDE SEQUENCE [LARGE SCALE GENOMIC DNA]</scope>
    <source>
        <strain evidence="3">CGMCC 4.5579</strain>
    </source>
</reference>
<dbReference type="InterPro" id="IPR000639">
    <property type="entry name" value="Epox_hydrolase-like"/>
</dbReference>
<dbReference type="AlphaFoldDB" id="A0A1I5YEL5"/>
<dbReference type="OrthoDB" id="9785847at2"/>
<proteinExistence type="predicted"/>
<dbReference type="RefSeq" id="WP_092532475.1">
    <property type="nucleotide sequence ID" value="NZ_FOWW01000007.1"/>
</dbReference>
<dbReference type="GO" id="GO:0003824">
    <property type="term" value="F:catalytic activity"/>
    <property type="evidence" value="ECO:0007669"/>
    <property type="project" value="InterPro"/>
</dbReference>